<name>A0A376ACF2_9HYPH</name>
<dbReference type="EMBL" id="UEYP01000001">
    <property type="protein sequence ID" value="SSC65327.1"/>
    <property type="molecule type" value="Genomic_DNA"/>
</dbReference>
<keyword evidence="2" id="KW-1185">Reference proteome</keyword>
<dbReference type="Proteomes" id="UP000254764">
    <property type="component" value="Unassembled WGS sequence"/>
</dbReference>
<proteinExistence type="predicted"/>
<protein>
    <submittedName>
        <fullName evidence="1">Uncharacterized protein</fullName>
    </submittedName>
</protein>
<evidence type="ECO:0000313" key="2">
    <source>
        <dbReference type="Proteomes" id="UP000254764"/>
    </source>
</evidence>
<dbReference type="AlphaFoldDB" id="A0A376ACF2"/>
<organism evidence="1 2">
    <name type="scientific">Ciceribacter selenitireducens ATCC BAA-1503</name>
    <dbReference type="NCBI Taxonomy" id="1336235"/>
    <lineage>
        <taxon>Bacteria</taxon>
        <taxon>Pseudomonadati</taxon>
        <taxon>Pseudomonadota</taxon>
        <taxon>Alphaproteobacteria</taxon>
        <taxon>Hyphomicrobiales</taxon>
        <taxon>Rhizobiaceae</taxon>
        <taxon>Ciceribacter</taxon>
    </lineage>
</organism>
<evidence type="ECO:0000313" key="1">
    <source>
        <dbReference type="EMBL" id="SSC65327.1"/>
    </source>
</evidence>
<gene>
    <name evidence="1" type="ORF">RHIZ70_1035</name>
</gene>
<sequence length="48" mass="5357">MCLGRERHTLTRYQRPNGPAGLIAAACTHPVSRETLCQDLRYSGCPKQ</sequence>
<dbReference type="PROSITE" id="PS51257">
    <property type="entry name" value="PROKAR_LIPOPROTEIN"/>
    <property type="match status" value="1"/>
</dbReference>
<reference evidence="2" key="1">
    <citation type="submission" date="2018-07" db="EMBL/GenBank/DDBJ databases">
        <authorList>
            <person name="Peiro R."/>
            <person name="Begona"/>
            <person name="Cbmso G."/>
            <person name="Lopez M."/>
            <person name="Gonzalez S."/>
        </authorList>
    </citation>
    <scope>NUCLEOTIDE SEQUENCE [LARGE SCALE GENOMIC DNA]</scope>
</reference>
<accession>A0A376ACF2</accession>